<dbReference type="Proteomes" id="UP000762676">
    <property type="component" value="Unassembled WGS sequence"/>
</dbReference>
<organism evidence="1 2">
    <name type="scientific">Elysia marginata</name>
    <dbReference type="NCBI Taxonomy" id="1093978"/>
    <lineage>
        <taxon>Eukaryota</taxon>
        <taxon>Metazoa</taxon>
        <taxon>Spiralia</taxon>
        <taxon>Lophotrochozoa</taxon>
        <taxon>Mollusca</taxon>
        <taxon>Gastropoda</taxon>
        <taxon>Heterobranchia</taxon>
        <taxon>Euthyneura</taxon>
        <taxon>Panpulmonata</taxon>
        <taxon>Sacoglossa</taxon>
        <taxon>Placobranchoidea</taxon>
        <taxon>Plakobranchidae</taxon>
        <taxon>Elysia</taxon>
    </lineage>
</organism>
<accession>A0AAV4JKB9</accession>
<keyword evidence="2" id="KW-1185">Reference proteome</keyword>
<evidence type="ECO:0000313" key="1">
    <source>
        <dbReference type="EMBL" id="GFS22163.1"/>
    </source>
</evidence>
<proteinExistence type="predicted"/>
<dbReference type="EMBL" id="BMAT01010197">
    <property type="protein sequence ID" value="GFS22163.1"/>
    <property type="molecule type" value="Genomic_DNA"/>
</dbReference>
<evidence type="ECO:0000313" key="2">
    <source>
        <dbReference type="Proteomes" id="UP000762676"/>
    </source>
</evidence>
<sequence>MEEIVVGVQPNADYKRGARPAVLSTGALSLVWGAVTGSAVRWAVTWSLDGATGVQFPFYRYGALCARGETVKVSLSAACLAFVSRSLFTALAACLAAYPDTPRGGGSRLY</sequence>
<name>A0AAV4JKB9_9GAST</name>
<reference evidence="1 2" key="1">
    <citation type="journal article" date="2021" name="Elife">
        <title>Chloroplast acquisition without the gene transfer in kleptoplastic sea slugs, Plakobranchus ocellatus.</title>
        <authorList>
            <person name="Maeda T."/>
            <person name="Takahashi S."/>
            <person name="Yoshida T."/>
            <person name="Shimamura S."/>
            <person name="Takaki Y."/>
            <person name="Nagai Y."/>
            <person name="Toyoda A."/>
            <person name="Suzuki Y."/>
            <person name="Arimoto A."/>
            <person name="Ishii H."/>
            <person name="Satoh N."/>
            <person name="Nishiyama T."/>
            <person name="Hasebe M."/>
            <person name="Maruyama T."/>
            <person name="Minagawa J."/>
            <person name="Obokata J."/>
            <person name="Shigenobu S."/>
        </authorList>
    </citation>
    <scope>NUCLEOTIDE SEQUENCE [LARGE SCALE GENOMIC DNA]</scope>
</reference>
<dbReference type="AlphaFoldDB" id="A0AAV4JKB9"/>
<comment type="caution">
    <text evidence="1">The sequence shown here is derived from an EMBL/GenBank/DDBJ whole genome shotgun (WGS) entry which is preliminary data.</text>
</comment>
<gene>
    <name evidence="1" type="ORF">ElyMa_005101900</name>
</gene>
<protein>
    <submittedName>
        <fullName evidence="1">Uncharacterized protein</fullName>
    </submittedName>
</protein>